<evidence type="ECO:0000256" key="3">
    <source>
        <dbReference type="ARBA" id="ARBA00022448"/>
    </source>
</evidence>
<evidence type="ECO:0000256" key="9">
    <source>
        <dbReference type="SAM" id="MobiDB-lite"/>
    </source>
</evidence>
<dbReference type="EMBL" id="UYSU01037312">
    <property type="protein sequence ID" value="VDL98877.1"/>
    <property type="molecule type" value="Genomic_DNA"/>
</dbReference>
<dbReference type="InterPro" id="IPR034294">
    <property type="entry name" value="Aquaporin_transptr"/>
</dbReference>
<dbReference type="GO" id="GO:0005886">
    <property type="term" value="C:plasma membrane"/>
    <property type="evidence" value="ECO:0007669"/>
    <property type="project" value="UniProtKB-SubCell"/>
</dbReference>
<sequence length="318" mass="34291">MLARQITGRLTLFEVAEFLNGILNRCLCPMCDAKLKEDDTVGLRLQGVLGGGARELAHHAQSSTTSENLKGPEQPQVNPISKRPRWTRAQGWQLFRQCMSELLGTALVCFAAIRSTEVSSASIPKAVILSSALVLAIWLAGPVSGGHVNPSVTLAFCLCRIVSFVYLPIYWTAQFLGGLCGSALALVFLDGRVLPSDAINGSETVLGSVPLQVLAEYLSSTTFNLIVLVSADSRRPDAWSGCGFNTSMAIGLMAMVNALTFIHTFVPFLGSISAAFLFQFLLCPDAGRRRTVAYFKDRHFDHDRNYSHCVAGDAAGSS</sequence>
<dbReference type="GO" id="GO:0015250">
    <property type="term" value="F:water channel activity"/>
    <property type="evidence" value="ECO:0007669"/>
    <property type="project" value="TreeGrafter"/>
</dbReference>
<evidence type="ECO:0000256" key="1">
    <source>
        <dbReference type="ARBA" id="ARBA00004651"/>
    </source>
</evidence>
<protein>
    <submittedName>
        <fullName evidence="13">Aquaporin-4</fullName>
    </submittedName>
</protein>
<evidence type="ECO:0000313" key="13">
    <source>
        <dbReference type="WBParaSite" id="SSLN_0001296201-mRNA-1"/>
    </source>
</evidence>
<evidence type="ECO:0000313" key="12">
    <source>
        <dbReference type="Proteomes" id="UP000275846"/>
    </source>
</evidence>
<dbReference type="PROSITE" id="PS00221">
    <property type="entry name" value="MIP"/>
    <property type="match status" value="1"/>
</dbReference>
<evidence type="ECO:0000313" key="11">
    <source>
        <dbReference type="EMBL" id="VDL98877.1"/>
    </source>
</evidence>
<reference evidence="11 12" key="2">
    <citation type="submission" date="2018-11" db="EMBL/GenBank/DDBJ databases">
        <authorList>
            <consortium name="Pathogen Informatics"/>
        </authorList>
    </citation>
    <scope>NUCLEOTIDE SEQUENCE [LARGE SCALE GENOMIC DNA]</scope>
    <source>
        <strain evidence="11 12">NST_G2</strain>
    </source>
</reference>
<dbReference type="SUPFAM" id="SSF81338">
    <property type="entry name" value="Aquaporin-like"/>
    <property type="match status" value="1"/>
</dbReference>
<feature type="transmembrane region" description="Helical" evidence="10">
    <location>
        <begin position="238"/>
        <end position="259"/>
    </location>
</feature>
<evidence type="ECO:0000256" key="7">
    <source>
        <dbReference type="ARBA" id="ARBA00023136"/>
    </source>
</evidence>
<proteinExistence type="inferred from homology"/>
<evidence type="ECO:0000256" key="5">
    <source>
        <dbReference type="ARBA" id="ARBA00022692"/>
    </source>
</evidence>
<keyword evidence="7 10" id="KW-0472">Membrane</keyword>
<evidence type="ECO:0000256" key="10">
    <source>
        <dbReference type="SAM" id="Phobius"/>
    </source>
</evidence>
<feature type="region of interest" description="Disordered" evidence="9">
    <location>
        <begin position="60"/>
        <end position="80"/>
    </location>
</feature>
<organism evidence="13">
    <name type="scientific">Schistocephalus solidus</name>
    <name type="common">Tapeworm</name>
    <dbReference type="NCBI Taxonomy" id="70667"/>
    <lineage>
        <taxon>Eukaryota</taxon>
        <taxon>Metazoa</taxon>
        <taxon>Spiralia</taxon>
        <taxon>Lophotrochozoa</taxon>
        <taxon>Platyhelminthes</taxon>
        <taxon>Cestoda</taxon>
        <taxon>Eucestoda</taxon>
        <taxon>Diphyllobothriidea</taxon>
        <taxon>Diphyllobothriidae</taxon>
        <taxon>Schistocephalus</taxon>
    </lineage>
</organism>
<dbReference type="OrthoDB" id="3222at2759"/>
<evidence type="ECO:0000256" key="4">
    <source>
        <dbReference type="ARBA" id="ARBA00022475"/>
    </source>
</evidence>
<evidence type="ECO:0000256" key="6">
    <source>
        <dbReference type="ARBA" id="ARBA00022989"/>
    </source>
</evidence>
<dbReference type="PRINTS" id="PR00783">
    <property type="entry name" value="MINTRINSICP"/>
</dbReference>
<keyword evidence="6 10" id="KW-1133">Transmembrane helix</keyword>
<dbReference type="InterPro" id="IPR022357">
    <property type="entry name" value="MIP_CS"/>
</dbReference>
<dbReference type="PANTHER" id="PTHR19139:SF199">
    <property type="entry name" value="MIP17260P"/>
    <property type="match status" value="1"/>
</dbReference>
<name>A0A183T7P4_SCHSO</name>
<feature type="transmembrane region" description="Helical" evidence="10">
    <location>
        <begin position="176"/>
        <end position="194"/>
    </location>
</feature>
<comment type="similarity">
    <text evidence="2 8">Belongs to the MIP/aquaporin (TC 1.A.8) family.</text>
</comment>
<dbReference type="WBParaSite" id="SSLN_0001296201-mRNA-1">
    <property type="protein sequence ID" value="SSLN_0001296201-mRNA-1"/>
    <property type="gene ID" value="SSLN_0001296201"/>
</dbReference>
<dbReference type="InterPro" id="IPR000425">
    <property type="entry name" value="MIP"/>
</dbReference>
<feature type="transmembrane region" description="Helical" evidence="10">
    <location>
        <begin position="214"/>
        <end position="231"/>
    </location>
</feature>
<dbReference type="InterPro" id="IPR023271">
    <property type="entry name" value="Aquaporin-like"/>
</dbReference>
<keyword evidence="4" id="KW-1003">Cell membrane</keyword>
<dbReference type="STRING" id="70667.A0A183T7P4"/>
<evidence type="ECO:0000256" key="8">
    <source>
        <dbReference type="RuleBase" id="RU000477"/>
    </source>
</evidence>
<reference evidence="13" key="1">
    <citation type="submission" date="2016-06" db="UniProtKB">
        <authorList>
            <consortium name="WormBaseParasite"/>
        </authorList>
    </citation>
    <scope>IDENTIFICATION</scope>
</reference>
<dbReference type="Pfam" id="PF00230">
    <property type="entry name" value="MIP"/>
    <property type="match status" value="1"/>
</dbReference>
<keyword evidence="3 8" id="KW-0813">Transport</keyword>
<comment type="subcellular location">
    <subcellularLocation>
        <location evidence="1">Cell membrane</location>
        <topology evidence="1">Multi-pass membrane protein</topology>
    </subcellularLocation>
</comment>
<dbReference type="PANTHER" id="PTHR19139">
    <property type="entry name" value="AQUAPORIN TRANSPORTER"/>
    <property type="match status" value="1"/>
</dbReference>
<dbReference type="Gene3D" id="1.20.1080.10">
    <property type="entry name" value="Glycerol uptake facilitator protein"/>
    <property type="match status" value="1"/>
</dbReference>
<accession>A0A183T7P4</accession>
<feature type="transmembrane region" description="Helical" evidence="10">
    <location>
        <begin position="265"/>
        <end position="283"/>
    </location>
</feature>
<gene>
    <name evidence="11" type="ORF">SSLN_LOCUS12492</name>
</gene>
<dbReference type="AlphaFoldDB" id="A0A183T7P4"/>
<keyword evidence="12" id="KW-1185">Reference proteome</keyword>
<dbReference type="Proteomes" id="UP000275846">
    <property type="component" value="Unassembled WGS sequence"/>
</dbReference>
<keyword evidence="5 8" id="KW-0812">Transmembrane</keyword>
<evidence type="ECO:0000256" key="2">
    <source>
        <dbReference type="ARBA" id="ARBA00006175"/>
    </source>
</evidence>